<evidence type="ECO:0000313" key="3">
    <source>
        <dbReference type="Proteomes" id="UP000006437"/>
    </source>
</evidence>
<dbReference type="NCBIfam" id="NF033503">
    <property type="entry name" value="LarB"/>
    <property type="match status" value="1"/>
</dbReference>
<dbReference type="Proteomes" id="UP000006437">
    <property type="component" value="Unassembled WGS sequence"/>
</dbReference>
<dbReference type="SMART" id="SM01001">
    <property type="entry name" value="AIRC"/>
    <property type="match status" value="1"/>
</dbReference>
<evidence type="ECO:0000313" key="2">
    <source>
        <dbReference type="EMBL" id="EHL16269.1"/>
    </source>
</evidence>
<dbReference type="InterPro" id="IPR039476">
    <property type="entry name" value="P2CMN_synthase_LarB"/>
</dbReference>
<feature type="domain" description="PurE" evidence="1">
    <location>
        <begin position="115"/>
        <end position="247"/>
    </location>
</feature>
<gene>
    <name evidence="2" type="ORF">HMPREF9629_01338</name>
</gene>
<dbReference type="EMBL" id="AFZE01000004">
    <property type="protein sequence ID" value="EHL16269.1"/>
    <property type="molecule type" value="Genomic_DNA"/>
</dbReference>
<protein>
    <recommendedName>
        <fullName evidence="1">PurE domain-containing protein</fullName>
    </recommendedName>
</protein>
<name>G9WYT7_9FIRM</name>
<sequence>MNDREFLEGIKNGAMSIEDGLEYMKDSNYKDLGFAKIDFDRKKRRHLPEVIFAQSKSDEHLIAIFKSFFERKENILATRARKEQFELLAKEMDNLIYDELSRTIRLEFEEIEKKGNIAICCGGTSDIPVCEEARITAEFFGANVTTFYDIGVSALKRLLSSIDEIKKANVIIAVAGMEGALSTVIAGLCDKPIIAVPTSVGYGANFNGLAPLLTMINSCSEGINIVNIDNGYGAAYNAVQINRLIEKY</sequence>
<accession>G9WYT7</accession>
<dbReference type="Pfam" id="PF00731">
    <property type="entry name" value="AIRC"/>
    <property type="match status" value="1"/>
</dbReference>
<dbReference type="BioCyc" id="EBAC796937-HMP:GMGH-1343-MONOMER"/>
<dbReference type="SUPFAM" id="SSF52255">
    <property type="entry name" value="N5-CAIR mutase (phosphoribosylaminoimidazole carboxylase, PurE)"/>
    <property type="match status" value="1"/>
</dbReference>
<dbReference type="Gene3D" id="3.40.50.1970">
    <property type="match status" value="1"/>
</dbReference>
<dbReference type="InterPro" id="IPR000031">
    <property type="entry name" value="PurE_dom"/>
</dbReference>
<dbReference type="GO" id="GO:0006189">
    <property type="term" value="P:'de novo' IMP biosynthetic process"/>
    <property type="evidence" value="ECO:0007669"/>
    <property type="project" value="InterPro"/>
</dbReference>
<organism evidence="2 3">
    <name type="scientific">Peptoanaerobacter stomatis</name>
    <dbReference type="NCBI Taxonomy" id="796937"/>
    <lineage>
        <taxon>Bacteria</taxon>
        <taxon>Bacillati</taxon>
        <taxon>Bacillota</taxon>
        <taxon>Clostridia</taxon>
        <taxon>Peptostreptococcales</taxon>
        <taxon>Filifactoraceae</taxon>
        <taxon>Peptoanaerobacter</taxon>
    </lineage>
</organism>
<comment type="caution">
    <text evidence="2">The sequence shown here is derived from an EMBL/GenBank/DDBJ whole genome shotgun (WGS) entry which is preliminary data.</text>
</comment>
<dbReference type="PATRIC" id="fig|796937.3.peg.531"/>
<dbReference type="RefSeq" id="WP_009525571.1">
    <property type="nucleotide sequence ID" value="NZ_JBQMYZ010000012.1"/>
</dbReference>
<dbReference type="PANTHER" id="PTHR43064:SF1">
    <property type="entry name" value="SLL1489 PROTEIN"/>
    <property type="match status" value="1"/>
</dbReference>
<reference evidence="2 3" key="1">
    <citation type="submission" date="2011-08" db="EMBL/GenBank/DDBJ databases">
        <title>The Genome Sequence of Eubacteriaceae bacterium ACC19a.</title>
        <authorList>
            <consortium name="The Broad Institute Genome Sequencing Platform"/>
            <person name="Earl A."/>
            <person name="Ward D."/>
            <person name="Feldgarden M."/>
            <person name="Gevers D."/>
            <person name="Sizova M."/>
            <person name="Hazen A."/>
            <person name="Epstein S."/>
            <person name="Young S.K."/>
            <person name="Zeng Q."/>
            <person name="Gargeya S."/>
            <person name="Fitzgerald M."/>
            <person name="Haas B."/>
            <person name="Abouelleil A."/>
            <person name="Alvarado L."/>
            <person name="Arachchi H.M."/>
            <person name="Berlin A."/>
            <person name="Brown A."/>
            <person name="Chapman S.B."/>
            <person name="Chen Z."/>
            <person name="Dunbar C."/>
            <person name="Freedman E."/>
            <person name="Gearin G."/>
            <person name="Gellesch M."/>
            <person name="Goldberg J."/>
            <person name="Griggs A."/>
            <person name="Gujja S."/>
            <person name="Heiman D."/>
            <person name="Howarth C."/>
            <person name="Larson L."/>
            <person name="Lui A."/>
            <person name="MacDonald P.J.P."/>
            <person name="Montmayeur A."/>
            <person name="Murphy C."/>
            <person name="Neiman D."/>
            <person name="Pearson M."/>
            <person name="Priest M."/>
            <person name="Roberts A."/>
            <person name="Saif S."/>
            <person name="Shea T."/>
            <person name="Shenoy N."/>
            <person name="Sisk P."/>
            <person name="Stolte C."/>
            <person name="Sykes S."/>
            <person name="Wortman J."/>
            <person name="Nusbaum C."/>
            <person name="Birren B."/>
        </authorList>
    </citation>
    <scope>NUCLEOTIDE SEQUENCE [LARGE SCALE GENOMIC DNA]</scope>
    <source>
        <strain evidence="2 3">ACC19a</strain>
    </source>
</reference>
<dbReference type="AlphaFoldDB" id="G9WYT7"/>
<evidence type="ECO:0000259" key="1">
    <source>
        <dbReference type="SMART" id="SM01001"/>
    </source>
</evidence>
<proteinExistence type="predicted"/>
<dbReference type="GO" id="GO:0016787">
    <property type="term" value="F:hydrolase activity"/>
    <property type="evidence" value="ECO:0007669"/>
    <property type="project" value="InterPro"/>
</dbReference>
<dbReference type="PANTHER" id="PTHR43064">
    <property type="entry name" value="PHOSPHORIBOSYLAMINOIMIDAZOLE CARBOXYLASE-RELATED"/>
    <property type="match status" value="1"/>
</dbReference>
<dbReference type="HOGENOM" id="CLU_065705_0_0_9"/>